<accession>A0ACA8AWY2</accession>
<reference evidence="1" key="1">
    <citation type="submission" date="2016-09" db="EMBL/GenBank/DDBJ databases">
        <title>The Complete Genome of Burkholderia sprentiae wsm5005.</title>
        <authorList>
            <person name="De Meyer S."/>
            <person name="Wang P."/>
            <person name="Terpolilli J."/>
        </authorList>
    </citation>
    <scope>NUCLEOTIDE SEQUENCE</scope>
    <source>
        <strain evidence="1">WSM5005</strain>
        <plasmid evidence="1">pl3WSM5005</plasmid>
    </source>
</reference>
<protein>
    <submittedName>
        <fullName evidence="1">P-type conjugative transfer protein TrbL</fullName>
    </submittedName>
</protein>
<sequence length="653" mass="63179">MSAITLFPMRSHRLNSRSTIRALASIAVVVALASMSLSAFAQSANTFTFMGSVTNKFAPLQGSWYNVIVGYAQRLFWALAAVDFGWTTITFILEKNDLSDMLGSLVRKMMTLSFFFALLKFSNQWIPMIIDSFTQIGKAAGGASASSTPDGIASKGYDLALGAFKAIHDLGALDAIAVVIPVGALAILIFLAFLFVAAQLLVTQIESFICIGAGVILLGFGGSRWTTDMASKYMQYAVATGLKLMVLYLIVGAGQSLFGGLTIDPNNLINSCLVNAGSALIYTYLAIQIPAIASAMMSGSPTMTAGGMMGAALTAGAAMAGAGAAVAAGGMSAAKGAGGAAAGATGLAKALSAGVNSGLDLGKSGTALASHALGQVGAHGLGMASGAIGDAVGGARTNFAQSVDKSAGGRIASSIEATRGGSVSGIPVPPAPASGAAPAPQSAGSSSASGGGSGGSGSTQAGATGGEAASTAALPEASAHAAESLASSVGEGIPGGASEASGLGASSSMPTSASAAGASPTPAGASSAGVTAPTAGSTSAPSASSASSGSAGPVSTPPGSATASSSTPSAGMMPDTSAGPSAGSPASPSSGSQPAGGNASTASVSGDGQATSNAPSPSRSDPLHKRIQDLQGYVPQDGAHAASFNIDLQHSRD</sequence>
<keyword evidence="2" id="KW-1185">Reference proteome</keyword>
<dbReference type="Proteomes" id="UP000179860">
    <property type="component" value="Plasmid pl3WSM5005"/>
</dbReference>
<evidence type="ECO:0000313" key="1">
    <source>
        <dbReference type="EMBL" id="APA90220.1"/>
    </source>
</evidence>
<proteinExistence type="predicted"/>
<dbReference type="EMBL" id="CP017564">
    <property type="protein sequence ID" value="APA90220.1"/>
    <property type="molecule type" value="Genomic_DNA"/>
</dbReference>
<evidence type="ECO:0000313" key="2">
    <source>
        <dbReference type="Proteomes" id="UP000179860"/>
    </source>
</evidence>
<geneLocation type="plasmid" evidence="1 2">
    <name>pl3WSM5005</name>
</geneLocation>
<reference evidence="1" key="2">
    <citation type="submission" date="2021-06" db="EMBL/GenBank/DDBJ databases">
        <authorList>
            <person name="Rogers T.H."/>
            <person name="Ramsay J.P."/>
            <person name="Wang P."/>
            <person name="Terpolilli J."/>
        </authorList>
    </citation>
    <scope>NUCLEOTIDE SEQUENCE</scope>
    <source>
        <strain evidence="1">WSM5005</strain>
        <plasmid evidence="1">pl3WSM5005</plasmid>
    </source>
</reference>
<gene>
    <name evidence="1" type="primary">trbL</name>
    <name evidence="1" type="ORF">BJG93_34450</name>
</gene>
<organism evidence="1 2">
    <name type="scientific">Paraburkholderia sprentiae WSM5005</name>
    <dbReference type="NCBI Taxonomy" id="754502"/>
    <lineage>
        <taxon>Bacteria</taxon>
        <taxon>Pseudomonadati</taxon>
        <taxon>Pseudomonadota</taxon>
        <taxon>Betaproteobacteria</taxon>
        <taxon>Burkholderiales</taxon>
        <taxon>Burkholderiaceae</taxon>
        <taxon>Paraburkholderia</taxon>
    </lineage>
</organism>
<name>A0ACA8AWY2_9BURK</name>
<keyword evidence="1" id="KW-0614">Plasmid</keyword>